<evidence type="ECO:0000313" key="1">
    <source>
        <dbReference type="EMBL" id="CAG6779709.1"/>
    </source>
</evidence>
<dbReference type="AlphaFoldDB" id="A0A8D9BAQ2"/>
<accession>A0A8D9BAQ2</accession>
<protein>
    <submittedName>
        <fullName evidence="1">Uncharacterized protein</fullName>
    </submittedName>
</protein>
<organism evidence="1">
    <name type="scientific">Cacopsylla melanoneura</name>
    <dbReference type="NCBI Taxonomy" id="428564"/>
    <lineage>
        <taxon>Eukaryota</taxon>
        <taxon>Metazoa</taxon>
        <taxon>Ecdysozoa</taxon>
        <taxon>Arthropoda</taxon>
        <taxon>Hexapoda</taxon>
        <taxon>Insecta</taxon>
        <taxon>Pterygota</taxon>
        <taxon>Neoptera</taxon>
        <taxon>Paraneoptera</taxon>
        <taxon>Hemiptera</taxon>
        <taxon>Sternorrhyncha</taxon>
        <taxon>Psylloidea</taxon>
        <taxon>Psyllidae</taxon>
        <taxon>Psyllinae</taxon>
        <taxon>Cacopsylla</taxon>
    </lineage>
</organism>
<name>A0A8D9BAQ2_9HEMI</name>
<dbReference type="EMBL" id="HBUF01615150">
    <property type="protein sequence ID" value="CAG6779709.1"/>
    <property type="molecule type" value="Transcribed_RNA"/>
</dbReference>
<sequence length="113" mass="13141">MFNPILRPILSPQSTFTLGFAEAVLNNKPLLWFYQLCLILYRFSFKPVVVNQNWSDGECFLILGTYLPTYYKQCSFVLPVSFGYSLTLYSIHCTLHTHIYLQANIGFLLLLNY</sequence>
<proteinExistence type="predicted"/>
<reference evidence="1" key="1">
    <citation type="submission" date="2021-05" db="EMBL/GenBank/DDBJ databases">
        <authorList>
            <person name="Alioto T."/>
            <person name="Alioto T."/>
            <person name="Gomez Garrido J."/>
        </authorList>
    </citation>
    <scope>NUCLEOTIDE SEQUENCE</scope>
</reference>